<protein>
    <recommendedName>
        <fullName evidence="5">RxLR effector protein</fullName>
    </recommendedName>
</protein>
<feature type="chain" id="PRO_5044971827" description="RxLR effector protein" evidence="5">
    <location>
        <begin position="23"/>
        <end position="91"/>
    </location>
</feature>
<evidence type="ECO:0000313" key="6">
    <source>
        <dbReference type="EMBL" id="AEK80960.1"/>
    </source>
</evidence>
<proteinExistence type="inferred from homology"/>
<dbReference type="AlphaFoldDB" id="G1FS72"/>
<comment type="subcellular location">
    <subcellularLocation>
        <location evidence="1 5">Secreted</location>
    </subcellularLocation>
</comment>
<comment type="similarity">
    <text evidence="2 5">Belongs to the RxLR effector family.</text>
</comment>
<dbReference type="VEuPathDB" id="FungiDB:PHYSODRAFT_284660"/>
<gene>
    <name evidence="6" type="primary">Avh</name>
</gene>
<sequence length="91" mass="9899">MQLGYLMLIVAALVTSCKVATAFSDVSPARAPLSNHELNFVKVDGNDGRSLRSGKTDDYEDGEARVNGWYENMATYLANLTKGKSKKLAVD</sequence>
<organism evidence="6">
    <name type="scientific">Phytophthora sojae</name>
    <name type="common">Soybean stem and root rot agent</name>
    <name type="synonym">Phytophthora megasperma f. sp. glycines</name>
    <dbReference type="NCBI Taxonomy" id="67593"/>
    <lineage>
        <taxon>Eukaryota</taxon>
        <taxon>Sar</taxon>
        <taxon>Stramenopiles</taxon>
        <taxon>Oomycota</taxon>
        <taxon>Peronosporomycetes</taxon>
        <taxon>Peronosporales</taxon>
        <taxon>Peronosporaceae</taxon>
        <taxon>Phytophthora</taxon>
    </lineage>
</organism>
<dbReference type="EMBL" id="JN254147">
    <property type="protein sequence ID" value="AEK80960.1"/>
    <property type="molecule type" value="Genomic_DNA"/>
</dbReference>
<dbReference type="Pfam" id="PF16810">
    <property type="entry name" value="RXLR"/>
    <property type="match status" value="1"/>
</dbReference>
<comment type="domain">
    <text evidence="5">The RxLR-dEER motif acts to carry the protein into the host cell cytoplasm through binding to cell surface phosphatidylinositol-3-phosphate.</text>
</comment>
<comment type="function">
    <text evidence="5">Effector that suppresses plant defense responses during pathogen infection.</text>
</comment>
<feature type="signal peptide" evidence="5">
    <location>
        <begin position="1"/>
        <end position="22"/>
    </location>
</feature>
<name>G1FS72_PHYSO</name>
<evidence type="ECO:0000256" key="1">
    <source>
        <dbReference type="ARBA" id="ARBA00004613"/>
    </source>
</evidence>
<keyword evidence="4 5" id="KW-0732">Signal</keyword>
<evidence type="ECO:0000256" key="5">
    <source>
        <dbReference type="RuleBase" id="RU367124"/>
    </source>
</evidence>
<evidence type="ECO:0000256" key="2">
    <source>
        <dbReference type="ARBA" id="ARBA00010400"/>
    </source>
</evidence>
<evidence type="ECO:0000256" key="3">
    <source>
        <dbReference type="ARBA" id="ARBA00022525"/>
    </source>
</evidence>
<accession>G1FS72</accession>
<keyword evidence="3 5" id="KW-0964">Secreted</keyword>
<evidence type="ECO:0000256" key="4">
    <source>
        <dbReference type="ARBA" id="ARBA00022729"/>
    </source>
</evidence>
<dbReference type="InterPro" id="IPR031825">
    <property type="entry name" value="RXLR"/>
</dbReference>
<reference evidence="6" key="1">
    <citation type="journal article" date="2011" name="Plant Cell">
        <title>Transcriptional programming and functional interactions within the Phytophthora sojae RXLR effector repertoire.</title>
        <authorList>
            <person name="Wang Q."/>
            <person name="Han C."/>
            <person name="Ferreira A.O."/>
            <person name="Yu X."/>
            <person name="Ye W."/>
            <person name="Tripathy S."/>
            <person name="Kale S.D."/>
            <person name="Gu B."/>
            <person name="Sheng Y."/>
            <person name="Sui Y."/>
            <person name="Wang X."/>
            <person name="Zhang Z."/>
            <person name="Cheng B."/>
            <person name="Dong S."/>
            <person name="Shan W."/>
            <person name="Zheng X."/>
            <person name="Dou D."/>
            <person name="Tyler B.M."/>
            <person name="Wang Y."/>
        </authorList>
    </citation>
    <scope>NUCLEOTIDE SEQUENCE</scope>
    <source>
        <strain evidence="6">P7064</strain>
    </source>
</reference>